<dbReference type="Proteomes" id="UP000006039">
    <property type="component" value="Unassembled WGS sequence"/>
</dbReference>
<keyword evidence="3" id="KW-1185">Reference proteome</keyword>
<dbReference type="GeneID" id="20344925"/>
<dbReference type="eggNOG" id="ENOG502RX1V">
    <property type="taxonomic scope" value="Eukaryota"/>
</dbReference>
<gene>
    <name evidence="2" type="primary">20344925</name>
    <name evidence="1" type="ORF">GGTG_04467</name>
</gene>
<dbReference type="AlphaFoldDB" id="J3NT69"/>
<dbReference type="RefSeq" id="XP_009220528.1">
    <property type="nucleotide sequence ID" value="XM_009222264.1"/>
</dbReference>
<reference evidence="3" key="1">
    <citation type="submission" date="2010-07" db="EMBL/GenBank/DDBJ databases">
        <title>The genome sequence of Gaeumannomyces graminis var. tritici strain R3-111a-1.</title>
        <authorList>
            <consortium name="The Broad Institute Genome Sequencing Platform"/>
            <person name="Ma L.-J."/>
            <person name="Dead R."/>
            <person name="Young S."/>
            <person name="Zeng Q."/>
            <person name="Koehrsen M."/>
            <person name="Alvarado L."/>
            <person name="Berlin A."/>
            <person name="Chapman S.B."/>
            <person name="Chen Z."/>
            <person name="Freedman E."/>
            <person name="Gellesch M."/>
            <person name="Goldberg J."/>
            <person name="Griggs A."/>
            <person name="Gujja S."/>
            <person name="Heilman E.R."/>
            <person name="Heiman D."/>
            <person name="Hepburn T."/>
            <person name="Howarth C."/>
            <person name="Jen D."/>
            <person name="Larson L."/>
            <person name="Mehta T."/>
            <person name="Neiman D."/>
            <person name="Pearson M."/>
            <person name="Roberts A."/>
            <person name="Saif S."/>
            <person name="Shea T."/>
            <person name="Shenoy N."/>
            <person name="Sisk P."/>
            <person name="Stolte C."/>
            <person name="Sykes S."/>
            <person name="Walk T."/>
            <person name="White J."/>
            <person name="Yandava C."/>
            <person name="Haas B."/>
            <person name="Nusbaum C."/>
            <person name="Birren B."/>
        </authorList>
    </citation>
    <scope>NUCLEOTIDE SEQUENCE [LARGE SCALE GENOMIC DNA]</scope>
    <source>
        <strain evidence="3">R3-111a-1</strain>
    </source>
</reference>
<sequence length="177" mass="18939">MCIKRLPSTTYFLDRIPSLHQPNTVRTNTGINPTNKTSSARPTLSRLLFPYSTTTANMKYTAALAAIFAALAAAAPTPVESRQAKGSAILQFEIDNDTFTSNTKINVPGTLEFNNAQRPLRVIAATIATTQNIAKPAAVRCQAFDKQGKAVGPKFGNDKLVSLAGGKKVEVGKITCQ</sequence>
<dbReference type="EnsemblFungi" id="EJT79383">
    <property type="protein sequence ID" value="EJT79383"/>
    <property type="gene ID" value="GGTG_04467"/>
</dbReference>
<reference evidence="1" key="2">
    <citation type="submission" date="2010-07" db="EMBL/GenBank/DDBJ databases">
        <authorList>
            <consortium name="The Broad Institute Genome Sequencing Platform"/>
            <consortium name="Broad Institute Genome Sequencing Center for Infectious Disease"/>
            <person name="Ma L.-J."/>
            <person name="Dead R."/>
            <person name="Young S."/>
            <person name="Zeng Q."/>
            <person name="Koehrsen M."/>
            <person name="Alvarado L."/>
            <person name="Berlin A."/>
            <person name="Chapman S.B."/>
            <person name="Chen Z."/>
            <person name="Freedman E."/>
            <person name="Gellesch M."/>
            <person name="Goldberg J."/>
            <person name="Griggs A."/>
            <person name="Gujja S."/>
            <person name="Heilman E.R."/>
            <person name="Heiman D."/>
            <person name="Hepburn T."/>
            <person name="Howarth C."/>
            <person name="Jen D."/>
            <person name="Larson L."/>
            <person name="Mehta T."/>
            <person name="Neiman D."/>
            <person name="Pearson M."/>
            <person name="Roberts A."/>
            <person name="Saif S."/>
            <person name="Shea T."/>
            <person name="Shenoy N."/>
            <person name="Sisk P."/>
            <person name="Stolte C."/>
            <person name="Sykes S."/>
            <person name="Walk T."/>
            <person name="White J."/>
            <person name="Yandava C."/>
            <person name="Haas B."/>
            <person name="Nusbaum C."/>
            <person name="Birren B."/>
        </authorList>
    </citation>
    <scope>NUCLEOTIDE SEQUENCE</scope>
    <source>
        <strain evidence="1">R3-111a-1</strain>
    </source>
</reference>
<dbReference type="VEuPathDB" id="FungiDB:GGTG_04467"/>
<evidence type="ECO:0000313" key="2">
    <source>
        <dbReference type="EnsemblFungi" id="EJT79383"/>
    </source>
</evidence>
<protein>
    <submittedName>
        <fullName evidence="1 2">Uncharacterized protein</fullName>
    </submittedName>
</protein>
<dbReference type="EMBL" id="GL385396">
    <property type="protein sequence ID" value="EJT79383.1"/>
    <property type="molecule type" value="Genomic_DNA"/>
</dbReference>
<dbReference type="HOGENOM" id="CLU_1517938_0_0_1"/>
<proteinExistence type="predicted"/>
<dbReference type="STRING" id="644352.J3NT69"/>
<reference evidence="1" key="3">
    <citation type="submission" date="2010-09" db="EMBL/GenBank/DDBJ databases">
        <title>Annotation of Gaeumannomyces graminis var. tritici R3-111a-1.</title>
        <authorList>
            <consortium name="The Broad Institute Genome Sequencing Platform"/>
            <person name="Ma L.-J."/>
            <person name="Dead R."/>
            <person name="Young S.K."/>
            <person name="Zeng Q."/>
            <person name="Gargeya S."/>
            <person name="Fitzgerald M."/>
            <person name="Haas B."/>
            <person name="Abouelleil A."/>
            <person name="Alvarado L."/>
            <person name="Arachchi H.M."/>
            <person name="Berlin A."/>
            <person name="Brown A."/>
            <person name="Chapman S.B."/>
            <person name="Chen Z."/>
            <person name="Dunbar C."/>
            <person name="Freedman E."/>
            <person name="Gearin G."/>
            <person name="Gellesch M."/>
            <person name="Goldberg J."/>
            <person name="Griggs A."/>
            <person name="Gujja S."/>
            <person name="Heiman D."/>
            <person name="Howarth C."/>
            <person name="Larson L."/>
            <person name="Lui A."/>
            <person name="MacDonald P.J.P."/>
            <person name="Mehta T."/>
            <person name="Montmayeur A."/>
            <person name="Murphy C."/>
            <person name="Neiman D."/>
            <person name="Pearson M."/>
            <person name="Priest M."/>
            <person name="Roberts A."/>
            <person name="Saif S."/>
            <person name="Shea T."/>
            <person name="Shenoy N."/>
            <person name="Sisk P."/>
            <person name="Stolte C."/>
            <person name="Sykes S."/>
            <person name="Yandava C."/>
            <person name="Wortman J."/>
            <person name="Nusbaum C."/>
            <person name="Birren B."/>
        </authorList>
    </citation>
    <scope>NUCLEOTIDE SEQUENCE</scope>
    <source>
        <strain evidence="1">R3-111a-1</strain>
    </source>
</reference>
<reference evidence="2" key="4">
    <citation type="journal article" date="2015" name="G3 (Bethesda)">
        <title>Genome sequences of three phytopathogenic species of the Magnaporthaceae family of fungi.</title>
        <authorList>
            <person name="Okagaki L.H."/>
            <person name="Nunes C.C."/>
            <person name="Sailsbery J."/>
            <person name="Clay B."/>
            <person name="Brown D."/>
            <person name="John T."/>
            <person name="Oh Y."/>
            <person name="Young N."/>
            <person name="Fitzgerald M."/>
            <person name="Haas B.J."/>
            <person name="Zeng Q."/>
            <person name="Young S."/>
            <person name="Adiconis X."/>
            <person name="Fan L."/>
            <person name="Levin J.Z."/>
            <person name="Mitchell T.K."/>
            <person name="Okubara P.A."/>
            <person name="Farman M.L."/>
            <person name="Kohn L.M."/>
            <person name="Birren B."/>
            <person name="Ma L.-J."/>
            <person name="Dean R.A."/>
        </authorList>
    </citation>
    <scope>NUCLEOTIDE SEQUENCE</scope>
    <source>
        <strain evidence="2">R3-111a-1</strain>
    </source>
</reference>
<evidence type="ECO:0000313" key="3">
    <source>
        <dbReference type="Proteomes" id="UP000006039"/>
    </source>
</evidence>
<accession>J3NT69</accession>
<evidence type="ECO:0000313" key="1">
    <source>
        <dbReference type="EMBL" id="EJT79383.1"/>
    </source>
</evidence>
<organism evidence="1">
    <name type="scientific">Gaeumannomyces tritici (strain R3-111a-1)</name>
    <name type="common">Wheat and barley take-all root rot fungus</name>
    <name type="synonym">Gaeumannomyces graminis var. tritici</name>
    <dbReference type="NCBI Taxonomy" id="644352"/>
    <lineage>
        <taxon>Eukaryota</taxon>
        <taxon>Fungi</taxon>
        <taxon>Dikarya</taxon>
        <taxon>Ascomycota</taxon>
        <taxon>Pezizomycotina</taxon>
        <taxon>Sordariomycetes</taxon>
        <taxon>Sordariomycetidae</taxon>
        <taxon>Magnaporthales</taxon>
        <taxon>Magnaporthaceae</taxon>
        <taxon>Gaeumannomyces</taxon>
    </lineage>
</organism>
<name>J3NT69_GAET3</name>
<reference evidence="2" key="5">
    <citation type="submission" date="2018-04" db="UniProtKB">
        <authorList>
            <consortium name="EnsemblFungi"/>
        </authorList>
    </citation>
    <scope>IDENTIFICATION</scope>
    <source>
        <strain evidence="2">R3-111a-1</strain>
    </source>
</reference>
<dbReference type="OrthoDB" id="5244418at2759"/>